<dbReference type="Gene3D" id="3.40.630.30">
    <property type="match status" value="1"/>
</dbReference>
<feature type="domain" description="HTH lysR-type" evidence="10">
    <location>
        <begin position="193"/>
        <end position="219"/>
    </location>
</feature>
<dbReference type="Pfam" id="PF00296">
    <property type="entry name" value="Bac_luciferase"/>
    <property type="match status" value="1"/>
</dbReference>
<dbReference type="SUPFAM" id="SSF51679">
    <property type="entry name" value="Bacterial luciferase-like"/>
    <property type="match status" value="1"/>
</dbReference>
<dbReference type="AlphaFoldDB" id="A0A562I9A9"/>
<dbReference type="Gene3D" id="1.10.10.10">
    <property type="entry name" value="Winged helix-like DNA-binding domain superfamily/Winged helix DNA-binding domain"/>
    <property type="match status" value="1"/>
</dbReference>
<dbReference type="InterPro" id="IPR016181">
    <property type="entry name" value="Acyl_CoA_acyltransferase"/>
</dbReference>
<keyword evidence="12" id="KW-1185">Reference proteome</keyword>
<dbReference type="GO" id="GO:0016020">
    <property type="term" value="C:membrane"/>
    <property type="evidence" value="ECO:0007669"/>
    <property type="project" value="UniProtKB-SubCell"/>
</dbReference>
<dbReference type="Gene3D" id="3.40.190.10">
    <property type="entry name" value="Periplasmic binding protein-like II"/>
    <property type="match status" value="2"/>
</dbReference>
<keyword evidence="4" id="KW-1133">Transmembrane helix</keyword>
<gene>
    <name evidence="11" type="ORF">JD77_02551</name>
</gene>
<keyword evidence="7" id="KW-0472">Membrane</keyword>
<keyword evidence="11" id="KW-0560">Oxidoreductase</keyword>
<feature type="region of interest" description="Disordered" evidence="9">
    <location>
        <begin position="357"/>
        <end position="386"/>
    </location>
</feature>
<dbReference type="InterPro" id="IPR005119">
    <property type="entry name" value="LysR_subst-bd"/>
</dbReference>
<dbReference type="CDD" id="cd05466">
    <property type="entry name" value="PBP2_LTTR_substrate"/>
    <property type="match status" value="1"/>
</dbReference>
<keyword evidence="5" id="KW-0805">Transcription regulation</keyword>
<evidence type="ECO:0000256" key="3">
    <source>
        <dbReference type="ARBA" id="ARBA00022692"/>
    </source>
</evidence>
<evidence type="ECO:0000256" key="1">
    <source>
        <dbReference type="ARBA" id="ARBA00004141"/>
    </source>
</evidence>
<dbReference type="InterPro" id="IPR036390">
    <property type="entry name" value="WH_DNA-bd_sf"/>
</dbReference>
<dbReference type="InterPro" id="IPR011251">
    <property type="entry name" value="Luciferase-like_dom"/>
</dbReference>
<keyword evidence="3" id="KW-0812">Transmembrane</keyword>
<dbReference type="EMBL" id="VLKE01000001">
    <property type="protein sequence ID" value="TWH67571.1"/>
    <property type="molecule type" value="Genomic_DNA"/>
</dbReference>
<dbReference type="InterPro" id="IPR036661">
    <property type="entry name" value="Luciferase-like_sf"/>
</dbReference>
<evidence type="ECO:0000256" key="6">
    <source>
        <dbReference type="ARBA" id="ARBA00023125"/>
    </source>
</evidence>
<dbReference type="PANTHER" id="PTHR30346">
    <property type="entry name" value="TRANSCRIPTIONAL DUAL REGULATOR HCAR-RELATED"/>
    <property type="match status" value="1"/>
</dbReference>
<evidence type="ECO:0000256" key="8">
    <source>
        <dbReference type="ARBA" id="ARBA00023163"/>
    </source>
</evidence>
<dbReference type="GO" id="GO:0032993">
    <property type="term" value="C:protein-DNA complex"/>
    <property type="evidence" value="ECO:0007669"/>
    <property type="project" value="TreeGrafter"/>
</dbReference>
<dbReference type="CDD" id="cd01097">
    <property type="entry name" value="Tetrahydromethanopterin_reductase"/>
    <property type="match status" value="1"/>
</dbReference>
<comment type="subcellular location">
    <subcellularLocation>
        <location evidence="1">Membrane</location>
        <topology evidence="1">Multi-pass membrane protein</topology>
    </subcellularLocation>
</comment>
<evidence type="ECO:0000256" key="5">
    <source>
        <dbReference type="ARBA" id="ARBA00023015"/>
    </source>
</evidence>
<dbReference type="InterPro" id="IPR036388">
    <property type="entry name" value="WH-like_DNA-bd_sf"/>
</dbReference>
<keyword evidence="11" id="KW-0503">Monooxygenase</keyword>
<dbReference type="GO" id="GO:0016705">
    <property type="term" value="F:oxidoreductase activity, acting on paired donors, with incorporation or reduction of molecular oxygen"/>
    <property type="evidence" value="ECO:0007669"/>
    <property type="project" value="InterPro"/>
</dbReference>
<dbReference type="Pfam" id="PF00126">
    <property type="entry name" value="HTH_1"/>
    <property type="match status" value="1"/>
</dbReference>
<evidence type="ECO:0000256" key="4">
    <source>
        <dbReference type="ARBA" id="ARBA00022989"/>
    </source>
</evidence>
<protein>
    <submittedName>
        <fullName evidence="11">Alkanesulfonate monooxygenase SsuD/methylene tetrahydromethanopterin reductase-like flavin-dependent oxidoreductase (Luciferase family)</fullName>
    </submittedName>
</protein>
<dbReference type="Pfam" id="PF03466">
    <property type="entry name" value="LysR_substrate"/>
    <property type="match status" value="1"/>
</dbReference>
<keyword evidence="8" id="KW-0804">Transcription</keyword>
<dbReference type="PANTHER" id="PTHR30346:SF0">
    <property type="entry name" value="HCA OPERON TRANSCRIPTIONAL ACTIVATOR HCAR"/>
    <property type="match status" value="1"/>
</dbReference>
<accession>A0A562I9A9</accession>
<dbReference type="GO" id="GO:0003700">
    <property type="term" value="F:DNA-binding transcription factor activity"/>
    <property type="evidence" value="ECO:0007669"/>
    <property type="project" value="InterPro"/>
</dbReference>
<proteinExistence type="inferred from homology"/>
<comment type="similarity">
    <text evidence="2">Belongs to the LysR transcriptional regulatory family.</text>
</comment>
<dbReference type="SUPFAM" id="SSF53850">
    <property type="entry name" value="Periplasmic binding protein-like II"/>
    <property type="match status" value="1"/>
</dbReference>
<dbReference type="GO" id="GO:0003677">
    <property type="term" value="F:DNA binding"/>
    <property type="evidence" value="ECO:0007669"/>
    <property type="project" value="UniProtKB-KW"/>
</dbReference>
<comment type="caution">
    <text evidence="11">The sequence shown here is derived from an EMBL/GenBank/DDBJ whole genome shotgun (WGS) entry which is preliminary data.</text>
</comment>
<dbReference type="PROSITE" id="PS00217">
    <property type="entry name" value="SUGAR_TRANSPORT_2"/>
    <property type="match status" value="1"/>
</dbReference>
<evidence type="ECO:0000256" key="7">
    <source>
        <dbReference type="ARBA" id="ARBA00023136"/>
    </source>
</evidence>
<dbReference type="GO" id="GO:0022857">
    <property type="term" value="F:transmembrane transporter activity"/>
    <property type="evidence" value="ECO:0007669"/>
    <property type="project" value="InterPro"/>
</dbReference>
<evidence type="ECO:0000256" key="2">
    <source>
        <dbReference type="ARBA" id="ARBA00009437"/>
    </source>
</evidence>
<dbReference type="PROSITE" id="PS50931">
    <property type="entry name" value="HTH_LYSR"/>
    <property type="match status" value="1"/>
</dbReference>
<dbReference type="Gene3D" id="3.20.20.30">
    <property type="entry name" value="Luciferase-like domain"/>
    <property type="match status" value="1"/>
</dbReference>
<dbReference type="SUPFAM" id="SSF46785">
    <property type="entry name" value="Winged helix' DNA-binding domain"/>
    <property type="match status" value="1"/>
</dbReference>
<sequence>MFAINLDEGAELRLLEPWQAEEFLAHMDRARAAVDPWIPWATRSTDLDSARATLQRFADLAARDAGRLYGIWLDGTLVGGVMFVSFDAAAGKCEVGCWLEPAGQGRGWSPGRSGTSSTGRCACGAFTGSRGSVAQRTLPAATLPGGSACDATGCCARSSCTRVSGTTPRSGHCSRPSGSPAPPPTPPRDTGRISHVVKKLERRVGAPLFARTSRVVRLTPIGSRLADDLRPLAAGMEEAVRRAVEAGRGVTGQLRVAFFGEWTAPVLLDAVALFTERHPDCEVHVREVQLGNSRASLLNGSVDVLIASYPFDGMACGPPLLTENRALAVAAGRPLAREESVSLEVLAEHPVAGTCWSAPATSGSRPTRRRSTACGGGRRARWPRPPPGPWSRTWGGCWPSSPCCEPGTAGRTLVIMRIGIVILPDQRWSESQRRWRQAEEWGFDHAWTYDHLGWRDLVDGPWFDSVATLTAAATVTSRIRLGTLVASPNFRHPAAFARQVTALDDVSGGRFLLGLGAGGIGFDSAVLGGETLPPRHRVDRFAEFTELLDLILREDGTTWRGDWFAAVDARSNPGCVQTPRVPFVLAANGPRSMRLAARFGQGWVTTGAGGDDLEGWWGTVATLSDRMDRTLAEAGRDPAMLDRYLSLDSAPVFSLSSADFFAAQVRRAADLGFTDVVTHWPRVSSWYAGDEAVLVDVATRLLPELRGTGARG</sequence>
<keyword evidence="6" id="KW-0238">DNA-binding</keyword>
<evidence type="ECO:0000256" key="9">
    <source>
        <dbReference type="SAM" id="MobiDB-lite"/>
    </source>
</evidence>
<dbReference type="InterPro" id="IPR005829">
    <property type="entry name" value="Sugar_transporter_CS"/>
</dbReference>
<evidence type="ECO:0000313" key="11">
    <source>
        <dbReference type="EMBL" id="TWH67571.1"/>
    </source>
</evidence>
<feature type="region of interest" description="Disordered" evidence="9">
    <location>
        <begin position="162"/>
        <end position="192"/>
    </location>
</feature>
<evidence type="ECO:0000313" key="12">
    <source>
        <dbReference type="Proteomes" id="UP000319825"/>
    </source>
</evidence>
<dbReference type="GO" id="GO:0004497">
    <property type="term" value="F:monooxygenase activity"/>
    <property type="evidence" value="ECO:0007669"/>
    <property type="project" value="UniProtKB-KW"/>
</dbReference>
<organism evidence="11 12">
    <name type="scientific">Micromonospora olivasterospora</name>
    <dbReference type="NCBI Taxonomy" id="1880"/>
    <lineage>
        <taxon>Bacteria</taxon>
        <taxon>Bacillati</taxon>
        <taxon>Actinomycetota</taxon>
        <taxon>Actinomycetes</taxon>
        <taxon>Micromonosporales</taxon>
        <taxon>Micromonosporaceae</taxon>
        <taxon>Micromonospora</taxon>
    </lineage>
</organism>
<name>A0A562I9A9_MICOL</name>
<evidence type="ECO:0000259" key="10">
    <source>
        <dbReference type="PROSITE" id="PS50931"/>
    </source>
</evidence>
<reference evidence="11 12" key="1">
    <citation type="submission" date="2019-07" db="EMBL/GenBank/DDBJ databases">
        <title>R&amp;d 2014.</title>
        <authorList>
            <person name="Klenk H.-P."/>
        </authorList>
    </citation>
    <scope>NUCLEOTIDE SEQUENCE [LARGE SCALE GENOMIC DNA]</scope>
    <source>
        <strain evidence="11 12">DSM 43868</strain>
    </source>
</reference>
<dbReference type="SUPFAM" id="SSF55729">
    <property type="entry name" value="Acyl-CoA N-acyltransferases (Nat)"/>
    <property type="match status" value="1"/>
</dbReference>
<dbReference type="Proteomes" id="UP000319825">
    <property type="component" value="Unassembled WGS sequence"/>
</dbReference>
<dbReference type="InterPro" id="IPR000847">
    <property type="entry name" value="LysR_HTH_N"/>
</dbReference>